<evidence type="ECO:0000256" key="6">
    <source>
        <dbReference type="ARBA" id="ARBA00023016"/>
    </source>
</evidence>
<organism evidence="11 12">
    <name type="scientific">Cryptosporangium phraense</name>
    <dbReference type="NCBI Taxonomy" id="2593070"/>
    <lineage>
        <taxon>Bacteria</taxon>
        <taxon>Bacillati</taxon>
        <taxon>Actinomycetota</taxon>
        <taxon>Actinomycetes</taxon>
        <taxon>Cryptosporangiales</taxon>
        <taxon>Cryptosporangiaceae</taxon>
        <taxon>Cryptosporangium</taxon>
    </lineage>
</organism>
<dbReference type="EMBL" id="VIRS01000036">
    <property type="protein sequence ID" value="TQS40665.1"/>
    <property type="molecule type" value="Genomic_DNA"/>
</dbReference>
<feature type="compositionally biased region" description="Low complexity" evidence="8">
    <location>
        <begin position="523"/>
        <end position="535"/>
    </location>
</feature>
<keyword evidence="3" id="KW-0732">Signal</keyword>
<evidence type="ECO:0000256" key="7">
    <source>
        <dbReference type="ARBA" id="ARBA00023186"/>
    </source>
</evidence>
<keyword evidence="9" id="KW-1133">Transmembrane helix</keyword>
<comment type="similarity">
    <text evidence="1">Belongs to the heat shock protein 70 family.</text>
</comment>
<dbReference type="PROSITE" id="PS00329">
    <property type="entry name" value="HSP70_2"/>
    <property type="match status" value="1"/>
</dbReference>
<dbReference type="CDD" id="cd06342">
    <property type="entry name" value="PBP1_ABC_LIVBP-like"/>
    <property type="match status" value="1"/>
</dbReference>
<dbReference type="Gene3D" id="3.90.640.10">
    <property type="entry name" value="Actin, Chain A, domain 4"/>
    <property type="match status" value="1"/>
</dbReference>
<evidence type="ECO:0000256" key="5">
    <source>
        <dbReference type="ARBA" id="ARBA00022840"/>
    </source>
</evidence>
<dbReference type="InterPro" id="IPR028081">
    <property type="entry name" value="Leu-bd"/>
</dbReference>
<keyword evidence="5" id="KW-0067">ATP-binding</keyword>
<feature type="compositionally biased region" description="Low complexity" evidence="8">
    <location>
        <begin position="384"/>
        <end position="402"/>
    </location>
</feature>
<dbReference type="InParanoid" id="A0A545AJ01"/>
<keyword evidence="9" id="KW-0812">Transmembrane</keyword>
<dbReference type="Pfam" id="PF00012">
    <property type="entry name" value="HSP70"/>
    <property type="match status" value="1"/>
</dbReference>
<dbReference type="OrthoDB" id="9762169at2"/>
<dbReference type="InterPro" id="IPR043129">
    <property type="entry name" value="ATPase_NBD"/>
</dbReference>
<evidence type="ECO:0000256" key="1">
    <source>
        <dbReference type="ARBA" id="ARBA00007381"/>
    </source>
</evidence>
<dbReference type="Gene3D" id="3.40.50.2300">
    <property type="match status" value="2"/>
</dbReference>
<feature type="transmembrane region" description="Helical" evidence="9">
    <location>
        <begin position="492"/>
        <end position="513"/>
    </location>
</feature>
<feature type="region of interest" description="Disordered" evidence="8">
    <location>
        <begin position="444"/>
        <end position="474"/>
    </location>
</feature>
<dbReference type="RefSeq" id="WP_142708926.1">
    <property type="nucleotide sequence ID" value="NZ_VIRS01000036.1"/>
</dbReference>
<feature type="region of interest" description="Disordered" evidence="8">
    <location>
        <begin position="369"/>
        <end position="410"/>
    </location>
</feature>
<evidence type="ECO:0000259" key="10">
    <source>
        <dbReference type="Pfam" id="PF13458"/>
    </source>
</evidence>
<dbReference type="SUPFAM" id="SSF53822">
    <property type="entry name" value="Periplasmic binding protein-like I"/>
    <property type="match status" value="1"/>
</dbReference>
<dbReference type="Proteomes" id="UP000317982">
    <property type="component" value="Unassembled WGS sequence"/>
</dbReference>
<keyword evidence="12" id="KW-1185">Reference proteome</keyword>
<dbReference type="AlphaFoldDB" id="A0A545AJ01"/>
<evidence type="ECO:0000256" key="9">
    <source>
        <dbReference type="SAM" id="Phobius"/>
    </source>
</evidence>
<name>A0A545AJ01_9ACTN</name>
<evidence type="ECO:0000256" key="4">
    <source>
        <dbReference type="ARBA" id="ARBA00022741"/>
    </source>
</evidence>
<dbReference type="Gene3D" id="3.30.420.40">
    <property type="match status" value="2"/>
</dbReference>
<dbReference type="PANTHER" id="PTHR47151:SF2">
    <property type="entry name" value="AMINO ACID BINDING PROTEIN"/>
    <property type="match status" value="1"/>
</dbReference>
<accession>A0A545AJ01</accession>
<comment type="caution">
    <text evidence="11">The sequence shown here is derived from an EMBL/GenBank/DDBJ whole genome shotgun (WGS) entry which is preliminary data.</text>
</comment>
<keyword evidence="9" id="KW-0472">Membrane</keyword>
<dbReference type="InterPro" id="IPR013126">
    <property type="entry name" value="Hsp_70_fam"/>
</dbReference>
<sequence length="885" mass="89995">MPSAGYLIGIDFGTSNTVGVLRYPDGRSESLLFDGSPVLPSAVCLDEDGRFLTGRDATHVARTRPDAYEPNPKRRIDDGTVLLGGRDVRVTELLGAVLSRVMAEAARATGRAPERVVLTHPVAWGPRRLDVLDQAARVAGISLPLMVPEPIAAAFSSLTLPRMNLAPGQSVVVYDFGGGTFDATVVRRNASGFDVAAYQGLDDVGGLDIDAAVVGYLGNALGHRSPEVWERLTAPSSGTDRRASRLLWEDARQAKETLSRTSTVHIHVPLLDDEVPLGREQLEELARPLLARTVTVTRDVLRTAAVPAGSVATVLLVGGSSRIPLAATLLHQQLGVAPTVVENPELVVAQGAIAVGEAFARGAYIPPGAPPTGPAAGGPPRAPGPGESPSGASPLPASSPLPGAGGYGPGGAGSVSGGGAYGPGGSVSVGGAYVGGGPGSVSGGGAHAAPGVPGAGGAPPGGGGAPPGGGGLPAGPGGPSLGVVGRARSRAWIIWAVVGVVSLTLLACCGSCVREIARNTTVTDPDATESAAAAPSAPPCDQHLAFLGPQTGPDRDLGVRVDYGVRLAVAQYNASHDGCDVALTTHDTGSDPAKAGRLAKQLADDTSVLGVVGPVTPADTASAGEPFDNGGLPFVSPVGDATALATWNLYHQVIGDEDSSNLVAPNYLTKILKAQKVYLVDDGSTHGTKLAGYLSDSLDDIAAGRDTIKPDVADPTVYSGLAARIQAAGATAVFYAGDPAVGGRLRKALTDNGGRDVKLFGSSDLDAPAFFDQAGDAAEGTALFGPFFPEADAPPTFRDAYRAAYGEQPGRYSAEGFDSAKIFLDGIEAGTADRATMATFVNNYDADGLTKHLRFNDLGDLASPVMWLYEAKSGHFVSAGKLSTS</sequence>
<protein>
    <submittedName>
        <fullName evidence="11">ABC transporter substrate-binding protein</fullName>
    </submittedName>
</protein>
<comment type="similarity">
    <text evidence="2">Belongs to the leucine-binding protein family.</text>
</comment>
<keyword evidence="4" id="KW-0547">Nucleotide-binding</keyword>
<evidence type="ECO:0000256" key="8">
    <source>
        <dbReference type="SAM" id="MobiDB-lite"/>
    </source>
</evidence>
<gene>
    <name evidence="11" type="ORF">FL583_33625</name>
</gene>
<dbReference type="PANTHER" id="PTHR47151">
    <property type="entry name" value="LEU/ILE/VAL-BINDING ABC TRANSPORTER SUBUNIT"/>
    <property type="match status" value="1"/>
</dbReference>
<dbReference type="SUPFAM" id="SSF53067">
    <property type="entry name" value="Actin-like ATPase domain"/>
    <property type="match status" value="2"/>
</dbReference>
<feature type="compositionally biased region" description="Gly residues" evidence="8">
    <location>
        <begin position="453"/>
        <end position="474"/>
    </location>
</feature>
<feature type="domain" description="Leucine-binding protein" evidence="10">
    <location>
        <begin position="544"/>
        <end position="873"/>
    </location>
</feature>
<keyword evidence="7" id="KW-0143">Chaperone</keyword>
<keyword evidence="6" id="KW-0346">Stress response</keyword>
<dbReference type="GO" id="GO:0140662">
    <property type="term" value="F:ATP-dependent protein folding chaperone"/>
    <property type="evidence" value="ECO:0007669"/>
    <property type="project" value="InterPro"/>
</dbReference>
<dbReference type="InterPro" id="IPR018181">
    <property type="entry name" value="Heat_shock_70_CS"/>
</dbReference>
<evidence type="ECO:0000256" key="2">
    <source>
        <dbReference type="ARBA" id="ARBA00010062"/>
    </source>
</evidence>
<dbReference type="Pfam" id="PF13458">
    <property type="entry name" value="Peripla_BP_6"/>
    <property type="match status" value="1"/>
</dbReference>
<proteinExistence type="inferred from homology"/>
<dbReference type="InterPro" id="IPR028082">
    <property type="entry name" value="Peripla_BP_I"/>
</dbReference>
<evidence type="ECO:0000313" key="11">
    <source>
        <dbReference type="EMBL" id="TQS40665.1"/>
    </source>
</evidence>
<reference evidence="11 12" key="1">
    <citation type="submission" date="2019-07" db="EMBL/GenBank/DDBJ databases">
        <title>Cryptosporangium phraense sp. nov., isolated from plant litter.</title>
        <authorList>
            <person name="Suriyachadkun C."/>
        </authorList>
    </citation>
    <scope>NUCLEOTIDE SEQUENCE [LARGE SCALE GENOMIC DNA]</scope>
    <source>
        <strain evidence="11 12">A-T 5661</strain>
    </source>
</reference>
<dbReference type="GO" id="GO:0005524">
    <property type="term" value="F:ATP binding"/>
    <property type="evidence" value="ECO:0007669"/>
    <property type="project" value="UniProtKB-KW"/>
</dbReference>
<dbReference type="PRINTS" id="PR00301">
    <property type="entry name" value="HEATSHOCK70"/>
</dbReference>
<feature type="region of interest" description="Disordered" evidence="8">
    <location>
        <begin position="523"/>
        <end position="551"/>
    </location>
</feature>
<evidence type="ECO:0000313" key="12">
    <source>
        <dbReference type="Proteomes" id="UP000317982"/>
    </source>
</evidence>
<evidence type="ECO:0000256" key="3">
    <source>
        <dbReference type="ARBA" id="ARBA00022729"/>
    </source>
</evidence>